<evidence type="ECO:0000313" key="2">
    <source>
        <dbReference type="EMBL" id="KAK5971152.1"/>
    </source>
</evidence>
<comment type="caution">
    <text evidence="2">The sequence shown here is derived from an EMBL/GenBank/DDBJ whole genome shotgun (WGS) entry which is preliminary data.</text>
</comment>
<reference evidence="2 3" key="1">
    <citation type="submission" date="2019-10" db="EMBL/GenBank/DDBJ databases">
        <title>Assembly and Annotation for the nematode Trichostrongylus colubriformis.</title>
        <authorList>
            <person name="Martin J."/>
        </authorList>
    </citation>
    <scope>NUCLEOTIDE SEQUENCE [LARGE SCALE GENOMIC DNA]</scope>
    <source>
        <strain evidence="2">G859</strain>
        <tissue evidence="2">Whole worm</tissue>
    </source>
</reference>
<feature type="region of interest" description="Disordered" evidence="1">
    <location>
        <begin position="41"/>
        <end position="81"/>
    </location>
</feature>
<name>A0AAN8F2Q4_TRICO</name>
<organism evidence="2 3">
    <name type="scientific">Trichostrongylus colubriformis</name>
    <name type="common">Black scour worm</name>
    <dbReference type="NCBI Taxonomy" id="6319"/>
    <lineage>
        <taxon>Eukaryota</taxon>
        <taxon>Metazoa</taxon>
        <taxon>Ecdysozoa</taxon>
        <taxon>Nematoda</taxon>
        <taxon>Chromadorea</taxon>
        <taxon>Rhabditida</taxon>
        <taxon>Rhabditina</taxon>
        <taxon>Rhabditomorpha</taxon>
        <taxon>Strongyloidea</taxon>
        <taxon>Trichostrongylidae</taxon>
        <taxon>Trichostrongylus</taxon>
    </lineage>
</organism>
<protein>
    <submittedName>
        <fullName evidence="2">Uncharacterized protein</fullName>
    </submittedName>
</protein>
<gene>
    <name evidence="2" type="ORF">GCK32_020347</name>
</gene>
<evidence type="ECO:0000256" key="1">
    <source>
        <dbReference type="SAM" id="MobiDB-lite"/>
    </source>
</evidence>
<dbReference type="EMBL" id="WIXE01018171">
    <property type="protein sequence ID" value="KAK5971152.1"/>
    <property type="molecule type" value="Genomic_DNA"/>
</dbReference>
<dbReference type="AlphaFoldDB" id="A0AAN8F2Q4"/>
<accession>A0AAN8F2Q4</accession>
<feature type="compositionally biased region" description="Basic and acidic residues" evidence="1">
    <location>
        <begin position="53"/>
        <end position="81"/>
    </location>
</feature>
<keyword evidence="3" id="KW-1185">Reference proteome</keyword>
<evidence type="ECO:0000313" key="3">
    <source>
        <dbReference type="Proteomes" id="UP001331761"/>
    </source>
</evidence>
<dbReference type="Proteomes" id="UP001331761">
    <property type="component" value="Unassembled WGS sequence"/>
</dbReference>
<proteinExistence type="predicted"/>
<sequence>MDSIFHSVVACSIEKWYALPSLHSSSSNYGCVFYRWMSKSKKKQTTEPAASKECQRKLTKKQEERSFRGSGQERRSGSPVQ</sequence>